<dbReference type="PANTHER" id="PTHR23227">
    <property type="entry name" value="BUCENTAUR RELATED"/>
    <property type="match status" value="1"/>
</dbReference>
<sequence>MTLKYQLQDQSFVHIFSVYAPTLNSEQQTKETFYEQLEHVLRHIPKSHRIILLGDLNARVGKNFNIWPNVIGTHGIGNINSNDELLLTKCFEHDLTITNTQFRQRNKYKGTWRQPRSGHLAHH</sequence>
<organism evidence="1 2">
    <name type="scientific">Ceutorhynchus assimilis</name>
    <name type="common">cabbage seed weevil</name>
    <dbReference type="NCBI Taxonomy" id="467358"/>
    <lineage>
        <taxon>Eukaryota</taxon>
        <taxon>Metazoa</taxon>
        <taxon>Ecdysozoa</taxon>
        <taxon>Arthropoda</taxon>
        <taxon>Hexapoda</taxon>
        <taxon>Insecta</taxon>
        <taxon>Pterygota</taxon>
        <taxon>Neoptera</taxon>
        <taxon>Endopterygota</taxon>
        <taxon>Coleoptera</taxon>
        <taxon>Polyphaga</taxon>
        <taxon>Cucujiformia</taxon>
        <taxon>Curculionidae</taxon>
        <taxon>Ceutorhynchinae</taxon>
        <taxon>Ceutorhynchus</taxon>
    </lineage>
</organism>
<dbReference type="OrthoDB" id="8193560at2759"/>
<dbReference type="Gene3D" id="3.60.10.10">
    <property type="entry name" value="Endonuclease/exonuclease/phosphatase"/>
    <property type="match status" value="1"/>
</dbReference>
<keyword evidence="2" id="KW-1185">Reference proteome</keyword>
<accession>A0A9N9QQ83</accession>
<dbReference type="InterPro" id="IPR027124">
    <property type="entry name" value="Swc5/CFDP1/2"/>
</dbReference>
<dbReference type="AlphaFoldDB" id="A0A9N9QQ83"/>
<name>A0A9N9QQ83_9CUCU</name>
<proteinExistence type="predicted"/>
<protein>
    <recommendedName>
        <fullName evidence="3">Endonuclease/exonuclease/phosphatase domain-containing protein</fullName>
    </recommendedName>
</protein>
<gene>
    <name evidence="1" type="ORF">CEUTPL_LOCUS8380</name>
</gene>
<evidence type="ECO:0008006" key="3">
    <source>
        <dbReference type="Google" id="ProtNLM"/>
    </source>
</evidence>
<dbReference type="SUPFAM" id="SSF56219">
    <property type="entry name" value="DNase I-like"/>
    <property type="match status" value="1"/>
</dbReference>
<dbReference type="Proteomes" id="UP001152799">
    <property type="component" value="Chromosome 4"/>
</dbReference>
<dbReference type="InterPro" id="IPR036691">
    <property type="entry name" value="Endo/exonu/phosph_ase_sf"/>
</dbReference>
<reference evidence="1" key="1">
    <citation type="submission" date="2022-01" db="EMBL/GenBank/DDBJ databases">
        <authorList>
            <person name="King R."/>
        </authorList>
    </citation>
    <scope>NUCLEOTIDE SEQUENCE</scope>
</reference>
<evidence type="ECO:0000313" key="1">
    <source>
        <dbReference type="EMBL" id="CAG9767825.1"/>
    </source>
</evidence>
<dbReference type="PANTHER" id="PTHR23227:SF84">
    <property type="entry name" value="ENDONUCLEASE_EXONUCLEASE_PHOSPHATASE DOMAIN-CONTAINING PROTEIN"/>
    <property type="match status" value="1"/>
</dbReference>
<evidence type="ECO:0000313" key="2">
    <source>
        <dbReference type="Proteomes" id="UP001152799"/>
    </source>
</evidence>
<dbReference type="EMBL" id="OU892280">
    <property type="protein sequence ID" value="CAG9767825.1"/>
    <property type="molecule type" value="Genomic_DNA"/>
</dbReference>